<evidence type="ECO:0000256" key="1">
    <source>
        <dbReference type="ARBA" id="ARBA00022572"/>
    </source>
</evidence>
<evidence type="ECO:0000256" key="2">
    <source>
        <dbReference type="ARBA" id="ARBA00023157"/>
    </source>
</evidence>
<evidence type="ECO:0000259" key="4">
    <source>
        <dbReference type="PROSITE" id="PS50070"/>
    </source>
</evidence>
<evidence type="ECO:0000313" key="5">
    <source>
        <dbReference type="EMBL" id="KAK7098734.1"/>
    </source>
</evidence>
<dbReference type="SUPFAM" id="SSF57440">
    <property type="entry name" value="Kringle-like"/>
    <property type="match status" value="1"/>
</dbReference>
<proteinExistence type="predicted"/>
<dbReference type="InterPro" id="IPR013806">
    <property type="entry name" value="Kringle-like"/>
</dbReference>
<evidence type="ECO:0000256" key="3">
    <source>
        <dbReference type="PROSITE-ProRule" id="PRU00121"/>
    </source>
</evidence>
<comment type="caution">
    <text evidence="5">The sequence shown here is derived from an EMBL/GenBank/DDBJ whole genome shotgun (WGS) entry which is preliminary data.</text>
</comment>
<accession>A0AAN9G8Q4</accession>
<dbReference type="AlphaFoldDB" id="A0AAN9G8Q4"/>
<organism evidence="5 6">
    <name type="scientific">Littorina saxatilis</name>
    <dbReference type="NCBI Taxonomy" id="31220"/>
    <lineage>
        <taxon>Eukaryota</taxon>
        <taxon>Metazoa</taxon>
        <taxon>Spiralia</taxon>
        <taxon>Lophotrochozoa</taxon>
        <taxon>Mollusca</taxon>
        <taxon>Gastropoda</taxon>
        <taxon>Caenogastropoda</taxon>
        <taxon>Littorinimorpha</taxon>
        <taxon>Littorinoidea</taxon>
        <taxon>Littorinidae</taxon>
        <taxon>Littorina</taxon>
    </lineage>
</organism>
<protein>
    <recommendedName>
        <fullName evidence="4">Kringle domain-containing protein</fullName>
    </recommendedName>
</protein>
<name>A0AAN9G8Q4_9CAEN</name>
<feature type="domain" description="Kringle" evidence="4">
    <location>
        <begin position="58"/>
        <end position="144"/>
    </location>
</feature>
<keyword evidence="1 3" id="KW-0420">Kringle</keyword>
<dbReference type="SMART" id="SM00130">
    <property type="entry name" value="KR"/>
    <property type="match status" value="1"/>
</dbReference>
<dbReference type="Gene3D" id="2.40.20.10">
    <property type="entry name" value="Plasminogen Kringle 4"/>
    <property type="match status" value="1"/>
</dbReference>
<sequence>MVTHAVTSSNDVAHYTCSVTTDVYVRGTTDVTCTNADDWPTATILCAPTTCWYRHSVHGPVYRGTIARTPRGYDCQPWALNTPQTKNTKYDQSSMYPSDNDDKVAASNFCRIFDDGADYVWCYENRNMGPFNLRYYEDCGVNRCQEVPGQRSP</sequence>
<dbReference type="Proteomes" id="UP001374579">
    <property type="component" value="Unassembled WGS sequence"/>
</dbReference>
<dbReference type="InterPro" id="IPR000001">
    <property type="entry name" value="Kringle"/>
</dbReference>
<gene>
    <name evidence="5" type="ORF">V1264_002970</name>
</gene>
<dbReference type="EMBL" id="JBAMIC010000012">
    <property type="protein sequence ID" value="KAK7098734.1"/>
    <property type="molecule type" value="Genomic_DNA"/>
</dbReference>
<comment type="caution">
    <text evidence="3">Lacks conserved residue(s) required for the propagation of feature annotation.</text>
</comment>
<reference evidence="5 6" key="1">
    <citation type="submission" date="2024-02" db="EMBL/GenBank/DDBJ databases">
        <title>Chromosome-scale genome assembly of the rough periwinkle Littorina saxatilis.</title>
        <authorList>
            <person name="De Jode A."/>
            <person name="Faria R."/>
            <person name="Formenti G."/>
            <person name="Sims Y."/>
            <person name="Smith T.P."/>
            <person name="Tracey A."/>
            <person name="Wood J.M.D."/>
            <person name="Zagrodzka Z.B."/>
            <person name="Johannesson K."/>
            <person name="Butlin R.K."/>
            <person name="Leder E.H."/>
        </authorList>
    </citation>
    <scope>NUCLEOTIDE SEQUENCE [LARGE SCALE GENOMIC DNA]</scope>
    <source>
        <strain evidence="5">Snail1</strain>
        <tissue evidence="5">Muscle</tissue>
    </source>
</reference>
<keyword evidence="6" id="KW-1185">Reference proteome</keyword>
<dbReference type="Pfam" id="PF00051">
    <property type="entry name" value="Kringle"/>
    <property type="match status" value="1"/>
</dbReference>
<dbReference type="PROSITE" id="PS50070">
    <property type="entry name" value="KRINGLE_2"/>
    <property type="match status" value="1"/>
</dbReference>
<keyword evidence="2" id="KW-1015">Disulfide bond</keyword>
<evidence type="ECO:0000313" key="6">
    <source>
        <dbReference type="Proteomes" id="UP001374579"/>
    </source>
</evidence>
<dbReference type="InterPro" id="IPR038178">
    <property type="entry name" value="Kringle_sf"/>
</dbReference>